<comment type="caution">
    <text evidence="1">The sequence shown here is derived from an EMBL/GenBank/DDBJ whole genome shotgun (WGS) entry which is preliminary data.</text>
</comment>
<dbReference type="EMBL" id="JBHUNF010000002">
    <property type="protein sequence ID" value="MFD2674625.1"/>
    <property type="molecule type" value="Genomic_DNA"/>
</dbReference>
<proteinExistence type="predicted"/>
<dbReference type="RefSeq" id="WP_066059080.1">
    <property type="nucleotide sequence ID" value="NZ_JBHUNF010000002.1"/>
</dbReference>
<evidence type="ECO:0000313" key="2">
    <source>
        <dbReference type="Proteomes" id="UP001597453"/>
    </source>
</evidence>
<reference evidence="2" key="1">
    <citation type="journal article" date="2019" name="Int. J. Syst. Evol. Microbiol.">
        <title>The Global Catalogue of Microorganisms (GCM) 10K type strain sequencing project: providing services to taxonomists for standard genome sequencing and annotation.</title>
        <authorList>
            <consortium name="The Broad Institute Genomics Platform"/>
            <consortium name="The Broad Institute Genome Sequencing Center for Infectious Disease"/>
            <person name="Wu L."/>
            <person name="Ma J."/>
        </authorList>
    </citation>
    <scope>NUCLEOTIDE SEQUENCE [LARGE SCALE GENOMIC DNA]</scope>
    <source>
        <strain evidence="2">TISTR 1511</strain>
    </source>
</reference>
<protein>
    <submittedName>
        <fullName evidence="1">Uncharacterized protein</fullName>
    </submittedName>
</protein>
<keyword evidence="2" id="KW-1185">Reference proteome</keyword>
<dbReference type="Proteomes" id="UP001597453">
    <property type="component" value="Unassembled WGS sequence"/>
</dbReference>
<gene>
    <name evidence="1" type="ORF">ACFSUQ_04830</name>
</gene>
<organism evidence="1 2">
    <name type="scientific">Gulosibacter bifidus</name>
    <dbReference type="NCBI Taxonomy" id="272239"/>
    <lineage>
        <taxon>Bacteria</taxon>
        <taxon>Bacillati</taxon>
        <taxon>Actinomycetota</taxon>
        <taxon>Actinomycetes</taxon>
        <taxon>Micrococcales</taxon>
        <taxon>Microbacteriaceae</taxon>
        <taxon>Gulosibacter</taxon>
    </lineage>
</organism>
<name>A0ABW5RIY8_9MICO</name>
<accession>A0ABW5RIY8</accession>
<sequence length="92" mass="10589">MHQLRVFHDFCAETPLWGLGDGPVPYAALNLSEGLSRELDAWTLFWNENCTPDGWRSTDAYREYCETGRDLIRKLRSELPGWVVSTDPELSE</sequence>
<evidence type="ECO:0000313" key="1">
    <source>
        <dbReference type="EMBL" id="MFD2674625.1"/>
    </source>
</evidence>